<organism evidence="1 2">
    <name type="scientific">Amanita muscaria (strain Koide BX008)</name>
    <dbReference type="NCBI Taxonomy" id="946122"/>
    <lineage>
        <taxon>Eukaryota</taxon>
        <taxon>Fungi</taxon>
        <taxon>Dikarya</taxon>
        <taxon>Basidiomycota</taxon>
        <taxon>Agaricomycotina</taxon>
        <taxon>Agaricomycetes</taxon>
        <taxon>Agaricomycetidae</taxon>
        <taxon>Agaricales</taxon>
        <taxon>Pluteineae</taxon>
        <taxon>Amanitaceae</taxon>
        <taxon>Amanita</taxon>
    </lineage>
</organism>
<dbReference type="OrthoDB" id="3061653at2759"/>
<sequence length="315" mass="34938">MLNRDQFSYSARAVHGDAIIHDNPSTVEHQDSLLNDPLLLSQDSEVTLIERHCKDVKSIIESLDVYRQRLHVNVEAMRELYHCLQKMTEKPSIRISQGLPIPGHDVCQTFTGLGSRGGGELSAYAPRSVNTDTLCPADALHAPEAPMYSSSTAHVQHQTWASSHSAETTLLHGRSETLPWQGVVNDYEKRTATFPSAYASYSQLATSEYSRASEIGLESSLGLSQQPMKNGHAQSSIAASSKEEISGVYPFTASGIKRYRCGCGFKSASKGGMDRHRDSLRHSEPKHRCSCGKFFTRVDSLKRHKKKKKCNTQRC</sequence>
<dbReference type="InParanoid" id="A0A0C2RZU9"/>
<evidence type="ECO:0000313" key="2">
    <source>
        <dbReference type="Proteomes" id="UP000054549"/>
    </source>
</evidence>
<dbReference type="AlphaFoldDB" id="A0A0C2RZU9"/>
<name>A0A0C2RZU9_AMAMK</name>
<dbReference type="HOGENOM" id="CLU_073869_0_0_1"/>
<proteinExistence type="predicted"/>
<keyword evidence="2" id="KW-1185">Reference proteome</keyword>
<gene>
    <name evidence="1" type="ORF">M378DRAFT_551807</name>
</gene>
<accession>A0A0C2RZU9</accession>
<reference evidence="1 2" key="1">
    <citation type="submission" date="2014-04" db="EMBL/GenBank/DDBJ databases">
        <title>Evolutionary Origins and Diversification of the Mycorrhizal Mutualists.</title>
        <authorList>
            <consortium name="DOE Joint Genome Institute"/>
            <consortium name="Mycorrhizal Genomics Consortium"/>
            <person name="Kohler A."/>
            <person name="Kuo A."/>
            <person name="Nagy L.G."/>
            <person name="Floudas D."/>
            <person name="Copeland A."/>
            <person name="Barry K.W."/>
            <person name="Cichocki N."/>
            <person name="Veneault-Fourrey C."/>
            <person name="LaButti K."/>
            <person name="Lindquist E.A."/>
            <person name="Lipzen A."/>
            <person name="Lundell T."/>
            <person name="Morin E."/>
            <person name="Murat C."/>
            <person name="Riley R."/>
            <person name="Ohm R."/>
            <person name="Sun H."/>
            <person name="Tunlid A."/>
            <person name="Henrissat B."/>
            <person name="Grigoriev I.V."/>
            <person name="Hibbett D.S."/>
            <person name="Martin F."/>
        </authorList>
    </citation>
    <scope>NUCLEOTIDE SEQUENCE [LARGE SCALE GENOMIC DNA]</scope>
    <source>
        <strain evidence="1 2">Koide BX008</strain>
    </source>
</reference>
<dbReference type="Proteomes" id="UP000054549">
    <property type="component" value="Unassembled WGS sequence"/>
</dbReference>
<dbReference type="EMBL" id="KN818460">
    <property type="protein sequence ID" value="KIL55925.1"/>
    <property type="molecule type" value="Genomic_DNA"/>
</dbReference>
<evidence type="ECO:0008006" key="3">
    <source>
        <dbReference type="Google" id="ProtNLM"/>
    </source>
</evidence>
<protein>
    <recommendedName>
        <fullName evidence="3">C2H2-type domain-containing protein</fullName>
    </recommendedName>
</protein>
<evidence type="ECO:0000313" key="1">
    <source>
        <dbReference type="EMBL" id="KIL55925.1"/>
    </source>
</evidence>